<evidence type="ECO:0000256" key="1">
    <source>
        <dbReference type="PROSITE-ProRule" id="PRU00023"/>
    </source>
</evidence>
<keyword evidence="1" id="KW-0040">ANK repeat</keyword>
<feature type="compositionally biased region" description="Polar residues" evidence="2">
    <location>
        <begin position="555"/>
        <end position="574"/>
    </location>
</feature>
<dbReference type="PROSITE" id="PS50053">
    <property type="entry name" value="UBIQUITIN_2"/>
    <property type="match status" value="1"/>
</dbReference>
<feature type="compositionally biased region" description="Polar residues" evidence="2">
    <location>
        <begin position="437"/>
        <end position="451"/>
    </location>
</feature>
<feature type="repeat" description="ANK" evidence="1">
    <location>
        <begin position="252"/>
        <end position="284"/>
    </location>
</feature>
<dbReference type="SUPFAM" id="SSF54236">
    <property type="entry name" value="Ubiquitin-like"/>
    <property type="match status" value="1"/>
</dbReference>
<dbReference type="InterPro" id="IPR029071">
    <property type="entry name" value="Ubiquitin-like_domsf"/>
</dbReference>
<feature type="domain" description="Ubiquitin-like" evidence="3">
    <location>
        <begin position="73"/>
        <end position="166"/>
    </location>
</feature>
<comment type="caution">
    <text evidence="4">The sequence shown here is derived from an EMBL/GenBank/DDBJ whole genome shotgun (WGS) entry which is preliminary data.</text>
</comment>
<proteinExistence type="predicted"/>
<dbReference type="GO" id="GO:0030160">
    <property type="term" value="F:synaptic receptor adaptor activity"/>
    <property type="evidence" value="ECO:0007669"/>
    <property type="project" value="TreeGrafter"/>
</dbReference>
<dbReference type="Proteomes" id="UP000320333">
    <property type="component" value="Unassembled WGS sequence"/>
</dbReference>
<dbReference type="InterPro" id="IPR036770">
    <property type="entry name" value="Ankyrin_rpt-contain_sf"/>
</dbReference>
<dbReference type="InterPro" id="IPR051569">
    <property type="entry name" value="SHANK"/>
</dbReference>
<dbReference type="Pfam" id="PF12796">
    <property type="entry name" value="Ank_2"/>
    <property type="match status" value="1"/>
</dbReference>
<feature type="region of interest" description="Disordered" evidence="2">
    <location>
        <begin position="1"/>
        <end position="53"/>
    </location>
</feature>
<reference evidence="4 5" key="1">
    <citation type="journal article" date="2019" name="Sci. Rep.">
        <title>Comparative genomics of chytrid fungi reveal insights into the obligate biotrophic and pathogenic lifestyle of Synchytrium endobioticum.</title>
        <authorList>
            <person name="van de Vossenberg B.T.L.H."/>
            <person name="Warris S."/>
            <person name="Nguyen H.D.T."/>
            <person name="van Gent-Pelzer M.P.E."/>
            <person name="Joly D.L."/>
            <person name="van de Geest H.C."/>
            <person name="Bonants P.J.M."/>
            <person name="Smith D.S."/>
            <person name="Levesque C.A."/>
            <person name="van der Lee T.A.J."/>
        </authorList>
    </citation>
    <scope>NUCLEOTIDE SEQUENCE [LARGE SCALE GENOMIC DNA]</scope>
    <source>
        <strain evidence="4 5">CBS 675.73</strain>
    </source>
</reference>
<evidence type="ECO:0000313" key="5">
    <source>
        <dbReference type="Proteomes" id="UP000320333"/>
    </source>
</evidence>
<dbReference type="PROSITE" id="PS50088">
    <property type="entry name" value="ANK_REPEAT"/>
    <property type="match status" value="3"/>
</dbReference>
<evidence type="ECO:0000256" key="2">
    <source>
        <dbReference type="SAM" id="MobiDB-lite"/>
    </source>
</evidence>
<dbReference type="SUPFAM" id="SSF48403">
    <property type="entry name" value="Ankyrin repeat"/>
    <property type="match status" value="1"/>
</dbReference>
<dbReference type="InterPro" id="IPR000626">
    <property type="entry name" value="Ubiquitin-like_dom"/>
</dbReference>
<feature type="region of interest" description="Disordered" evidence="2">
    <location>
        <begin position="550"/>
        <end position="579"/>
    </location>
</feature>
<dbReference type="GO" id="GO:0035255">
    <property type="term" value="F:ionotropic glutamate receptor binding"/>
    <property type="evidence" value="ECO:0007669"/>
    <property type="project" value="TreeGrafter"/>
</dbReference>
<keyword evidence="5" id="KW-1185">Reference proteome</keyword>
<dbReference type="AlphaFoldDB" id="A0A507FQK9"/>
<feature type="compositionally biased region" description="Polar residues" evidence="2">
    <location>
        <begin position="461"/>
        <end position="476"/>
    </location>
</feature>
<sequence>MQRSLSMKGDHNDWLAPPPDASTMPKPSLSTSNLAMASFSPSQPQLATSSSLGASRASSRTLAPPINSPLAPTTIILRVLITAMSITKTLRASSSDTVWALKKQVIEKMNTDVKGALNYGIYLPPTPPMPSTTSKPPKGRFLEDQKTLEACGLENNVQIEFAIRKRVHATPPSDADALPTLKNQKKFMEDISKGNHDRVRERCTKGFDPNFETEAGDTPLCVAAMQDDPEMLGILMDSGGASLDYRCSDALHGKSPFHLAVANNKTVAVRYMIFRSAWVDIPDALGLTPLYYAVLGGHPECVDRLLELKADTGYVDESGKTLLHTACLNNFGQVTGLLIDFGGLDIDAVNVAGNTPLHLTGTRNAVESARRLLIRGADREKTNKFGNTALQMAVLSGSTEVVELLKSFRDDQIIPPPPPYTPENSPLVKRRIHRSANSFDVSDQSTTSHSAESPIRLSGPTAPQSQRSQSKESILASSAPIPPLVPVTSPVAMSPTTASDANAVHVKSGRKIPGPPAKPPPASFLQEAAASTSPIHVDTSTATATAVPLGESGAASVQQTTQQSRRAASPNGSIPSFPPEQHVAAIATLSSATPAVVNANLGSNKSLNRRGATSPIHHNSISNMASIPVTPVHKLRERTLTTGRPASSVEVSMSMKHTALSTSITCAGGNGGGGDDKSAGGVKMASRHTSDQYLNGGSGAGGEIIGDAKNLNAAINPALRLSIEKDVSAASCSESVRTDVEAMASAIGKLKELVFDGGLFDAAPRHGKLILQELESIGTRCKQLEVDLEEAVIKLVRDVPADM</sequence>
<feature type="repeat" description="ANK" evidence="1">
    <location>
        <begin position="352"/>
        <end position="384"/>
    </location>
</feature>
<feature type="repeat" description="ANK" evidence="1">
    <location>
        <begin position="285"/>
        <end position="317"/>
    </location>
</feature>
<dbReference type="PANTHER" id="PTHR24135:SF28">
    <property type="entry name" value="LD13733P"/>
    <property type="match status" value="1"/>
</dbReference>
<evidence type="ECO:0000313" key="4">
    <source>
        <dbReference type="EMBL" id="TPX78711.1"/>
    </source>
</evidence>
<dbReference type="Gene3D" id="3.10.20.90">
    <property type="entry name" value="Phosphatidylinositol 3-kinase Catalytic Subunit, Chain A, domain 1"/>
    <property type="match status" value="1"/>
</dbReference>
<dbReference type="STRING" id="246404.A0A507FQK9"/>
<gene>
    <name evidence="4" type="ORF">CcCBS67573_g00082</name>
</gene>
<name>A0A507FQK9_9FUNG</name>
<protein>
    <recommendedName>
        <fullName evidence="3">Ubiquitin-like domain-containing protein</fullName>
    </recommendedName>
</protein>
<dbReference type="Gene3D" id="1.25.40.20">
    <property type="entry name" value="Ankyrin repeat-containing domain"/>
    <property type="match status" value="2"/>
</dbReference>
<dbReference type="EMBL" id="QEAP01000001">
    <property type="protein sequence ID" value="TPX78711.1"/>
    <property type="molecule type" value="Genomic_DNA"/>
</dbReference>
<accession>A0A507FQK9</accession>
<dbReference type="PANTHER" id="PTHR24135">
    <property type="entry name" value="SH3 AND MULTIPLE ANKYRIN REPEAT DOMAINS PROTEIN"/>
    <property type="match status" value="1"/>
</dbReference>
<feature type="compositionally biased region" description="Polar residues" evidence="2">
    <location>
        <begin position="28"/>
        <end position="45"/>
    </location>
</feature>
<evidence type="ECO:0000259" key="3">
    <source>
        <dbReference type="PROSITE" id="PS50053"/>
    </source>
</evidence>
<dbReference type="InterPro" id="IPR002110">
    <property type="entry name" value="Ankyrin_rpt"/>
</dbReference>
<dbReference type="PROSITE" id="PS50297">
    <property type="entry name" value="ANK_REP_REGION"/>
    <property type="match status" value="2"/>
</dbReference>
<feature type="compositionally biased region" description="Pro residues" evidence="2">
    <location>
        <begin position="513"/>
        <end position="522"/>
    </location>
</feature>
<dbReference type="SMART" id="SM00248">
    <property type="entry name" value="ANK"/>
    <property type="match status" value="6"/>
</dbReference>
<dbReference type="Pfam" id="PF13637">
    <property type="entry name" value="Ank_4"/>
    <property type="match status" value="1"/>
</dbReference>
<dbReference type="OrthoDB" id="5401212at2759"/>
<organism evidence="4 5">
    <name type="scientific">Chytriomyces confervae</name>
    <dbReference type="NCBI Taxonomy" id="246404"/>
    <lineage>
        <taxon>Eukaryota</taxon>
        <taxon>Fungi</taxon>
        <taxon>Fungi incertae sedis</taxon>
        <taxon>Chytridiomycota</taxon>
        <taxon>Chytridiomycota incertae sedis</taxon>
        <taxon>Chytridiomycetes</taxon>
        <taxon>Chytridiales</taxon>
        <taxon>Chytriomycetaceae</taxon>
        <taxon>Chytriomyces</taxon>
    </lineage>
</organism>
<feature type="region of interest" description="Disordered" evidence="2">
    <location>
        <begin position="437"/>
        <end position="534"/>
    </location>
</feature>